<keyword evidence="2" id="KW-1185">Reference proteome</keyword>
<reference evidence="1" key="1">
    <citation type="journal article" date="2019" name="bioRxiv">
        <title>The Genome of the Zebra Mussel, Dreissena polymorpha: A Resource for Invasive Species Research.</title>
        <authorList>
            <person name="McCartney M.A."/>
            <person name="Auch B."/>
            <person name="Kono T."/>
            <person name="Mallez S."/>
            <person name="Zhang Y."/>
            <person name="Obille A."/>
            <person name="Becker A."/>
            <person name="Abrahante J.E."/>
            <person name="Garbe J."/>
            <person name="Badalamenti J.P."/>
            <person name="Herman A."/>
            <person name="Mangelson H."/>
            <person name="Liachko I."/>
            <person name="Sullivan S."/>
            <person name="Sone E.D."/>
            <person name="Koren S."/>
            <person name="Silverstein K.A.T."/>
            <person name="Beckman K.B."/>
            <person name="Gohl D.M."/>
        </authorList>
    </citation>
    <scope>NUCLEOTIDE SEQUENCE</scope>
    <source>
        <strain evidence="1">Duluth1</strain>
        <tissue evidence="1">Whole animal</tissue>
    </source>
</reference>
<proteinExistence type="predicted"/>
<dbReference type="AlphaFoldDB" id="A0A9D4R694"/>
<evidence type="ECO:0000313" key="2">
    <source>
        <dbReference type="Proteomes" id="UP000828390"/>
    </source>
</evidence>
<evidence type="ECO:0000313" key="1">
    <source>
        <dbReference type="EMBL" id="KAH3856499.1"/>
    </source>
</evidence>
<comment type="caution">
    <text evidence="1">The sequence shown here is derived from an EMBL/GenBank/DDBJ whole genome shotgun (WGS) entry which is preliminary data.</text>
</comment>
<name>A0A9D4R694_DREPO</name>
<sequence length="59" mass="6358">MTIGNPTGKPGTIRMEKNQESIAYAFAGHTRGWDHGSQTIVVRMSVGDVMSVEGEVHVS</sequence>
<protein>
    <submittedName>
        <fullName evidence="1">Uncharacterized protein</fullName>
    </submittedName>
</protein>
<organism evidence="1 2">
    <name type="scientific">Dreissena polymorpha</name>
    <name type="common">Zebra mussel</name>
    <name type="synonym">Mytilus polymorpha</name>
    <dbReference type="NCBI Taxonomy" id="45954"/>
    <lineage>
        <taxon>Eukaryota</taxon>
        <taxon>Metazoa</taxon>
        <taxon>Spiralia</taxon>
        <taxon>Lophotrochozoa</taxon>
        <taxon>Mollusca</taxon>
        <taxon>Bivalvia</taxon>
        <taxon>Autobranchia</taxon>
        <taxon>Heteroconchia</taxon>
        <taxon>Euheterodonta</taxon>
        <taxon>Imparidentia</taxon>
        <taxon>Neoheterodontei</taxon>
        <taxon>Myida</taxon>
        <taxon>Dreissenoidea</taxon>
        <taxon>Dreissenidae</taxon>
        <taxon>Dreissena</taxon>
    </lineage>
</organism>
<dbReference type="Proteomes" id="UP000828390">
    <property type="component" value="Unassembled WGS sequence"/>
</dbReference>
<accession>A0A9D4R694</accession>
<dbReference type="EMBL" id="JAIWYP010000003">
    <property type="protein sequence ID" value="KAH3856499.1"/>
    <property type="molecule type" value="Genomic_DNA"/>
</dbReference>
<reference evidence="1" key="2">
    <citation type="submission" date="2020-11" db="EMBL/GenBank/DDBJ databases">
        <authorList>
            <person name="McCartney M.A."/>
            <person name="Auch B."/>
            <person name="Kono T."/>
            <person name="Mallez S."/>
            <person name="Becker A."/>
            <person name="Gohl D.M."/>
            <person name="Silverstein K.A.T."/>
            <person name="Koren S."/>
            <person name="Bechman K.B."/>
            <person name="Herman A."/>
            <person name="Abrahante J.E."/>
            <person name="Garbe J."/>
        </authorList>
    </citation>
    <scope>NUCLEOTIDE SEQUENCE</scope>
    <source>
        <strain evidence="1">Duluth1</strain>
        <tissue evidence="1">Whole animal</tissue>
    </source>
</reference>
<gene>
    <name evidence="1" type="ORF">DPMN_099089</name>
</gene>